<protein>
    <submittedName>
        <fullName evidence="1">Uncharacterized protein</fullName>
    </submittedName>
</protein>
<evidence type="ECO:0000313" key="1">
    <source>
        <dbReference type="EMBL" id="OIS95117.1"/>
    </source>
</evidence>
<dbReference type="OrthoDB" id="9946168at2"/>
<dbReference type="EMBL" id="MOEC01000002">
    <property type="protein sequence ID" value="OIS95117.1"/>
    <property type="molecule type" value="Genomic_DNA"/>
</dbReference>
<dbReference type="Proteomes" id="UP000182985">
    <property type="component" value="Unassembled WGS sequence"/>
</dbReference>
<sequence>MQHVATALAIAVVCIEDFGSDADANAKALEAIAADIQQGSLDERRAVAEALNTPGRPELIDGLGKAYGINRPPVGGNLSACLPEETRRSILAKSEKIECA</sequence>
<dbReference type="RefSeq" id="WP_071630490.1">
    <property type="nucleotide sequence ID" value="NZ_JBCAUP010000022.1"/>
</dbReference>
<comment type="caution">
    <text evidence="1">The sequence shown here is derived from an EMBL/GenBank/DDBJ whole genome shotgun (WGS) entry which is preliminary data.</text>
</comment>
<gene>
    <name evidence="1" type="ORF">BLA27_03815</name>
</gene>
<proteinExistence type="predicted"/>
<name>A0A1J6HQ74_9HYPH</name>
<organism evidence="1 2">
    <name type="scientific">Brucella cytisi</name>
    <dbReference type="NCBI Taxonomy" id="407152"/>
    <lineage>
        <taxon>Bacteria</taxon>
        <taxon>Pseudomonadati</taxon>
        <taxon>Pseudomonadota</taxon>
        <taxon>Alphaproteobacteria</taxon>
        <taxon>Hyphomicrobiales</taxon>
        <taxon>Brucellaceae</taxon>
        <taxon>Brucella/Ochrobactrum group</taxon>
        <taxon>Brucella</taxon>
    </lineage>
</organism>
<reference evidence="1 2" key="1">
    <citation type="submission" date="2016-10" db="EMBL/GenBank/DDBJ databases">
        <title>The Draft Genome Sequence of the Potato Rhizosphere Bacteria Ochrobactrum sp. IPA7.2.</title>
        <authorList>
            <person name="Gogoleva N.E."/>
            <person name="Khlopko Y.A."/>
            <person name="Burygin G.L."/>
            <person name="Plotnikov A.O."/>
        </authorList>
    </citation>
    <scope>NUCLEOTIDE SEQUENCE [LARGE SCALE GENOMIC DNA]</scope>
    <source>
        <strain evidence="1 2">IPA7.2</strain>
    </source>
</reference>
<keyword evidence="2" id="KW-1185">Reference proteome</keyword>
<evidence type="ECO:0000313" key="2">
    <source>
        <dbReference type="Proteomes" id="UP000182985"/>
    </source>
</evidence>
<accession>A0A1J6HQ74</accession>
<dbReference type="AlphaFoldDB" id="A0A1J6HQ74"/>